<name>A0A380WGS7_AMIAI</name>
<dbReference type="AlphaFoldDB" id="A0A380WGS7"/>
<proteinExistence type="predicted"/>
<dbReference type="Proteomes" id="UP000254701">
    <property type="component" value="Unassembled WGS sequence"/>
</dbReference>
<keyword evidence="1" id="KW-0732">Signal</keyword>
<sequence>MSALTGIALMLSAQFAATPALSDALADSRDLHDMISARSAVLESLIEKVDDAIQTAADIERLVYAPSSKGEKAWTLKAMDTGGTDNPYRKYTVCLEASSGFNAYVTDIQHALRTGMAVPQIPAQRDYRKGLATCAGLLQAP</sequence>
<protein>
    <submittedName>
        <fullName evidence="2">Uncharacterized protein</fullName>
    </submittedName>
</protein>
<accession>A0A380WGS7</accession>
<dbReference type="OrthoDB" id="9924131at2"/>
<evidence type="ECO:0000313" key="3">
    <source>
        <dbReference type="Proteomes" id="UP000254701"/>
    </source>
</evidence>
<feature type="signal peptide" evidence="1">
    <location>
        <begin position="1"/>
        <end position="16"/>
    </location>
</feature>
<evidence type="ECO:0000256" key="1">
    <source>
        <dbReference type="SAM" id="SignalP"/>
    </source>
</evidence>
<dbReference type="EMBL" id="UFSM01000001">
    <property type="protein sequence ID" value="SUU87965.1"/>
    <property type="molecule type" value="Genomic_DNA"/>
</dbReference>
<organism evidence="2 3">
    <name type="scientific">Aminobacter aminovorans</name>
    <name type="common">Chelatobacter heintzii</name>
    <dbReference type="NCBI Taxonomy" id="83263"/>
    <lineage>
        <taxon>Bacteria</taxon>
        <taxon>Pseudomonadati</taxon>
        <taxon>Pseudomonadota</taxon>
        <taxon>Alphaproteobacteria</taxon>
        <taxon>Hyphomicrobiales</taxon>
        <taxon>Phyllobacteriaceae</taxon>
        <taxon>Aminobacter</taxon>
    </lineage>
</organism>
<dbReference type="RefSeq" id="WP_115730391.1">
    <property type="nucleotide sequence ID" value="NZ_BAAAVY010000010.1"/>
</dbReference>
<evidence type="ECO:0000313" key="2">
    <source>
        <dbReference type="EMBL" id="SUU87965.1"/>
    </source>
</evidence>
<reference evidence="2 3" key="1">
    <citation type="submission" date="2018-06" db="EMBL/GenBank/DDBJ databases">
        <authorList>
            <consortium name="Pathogen Informatics"/>
            <person name="Doyle S."/>
        </authorList>
    </citation>
    <scope>NUCLEOTIDE SEQUENCE [LARGE SCALE GENOMIC DNA]</scope>
    <source>
        <strain evidence="2 3">NCTC10684</strain>
    </source>
</reference>
<gene>
    <name evidence="2" type="ORF">NCTC10684_01169</name>
</gene>
<feature type="chain" id="PRO_5017037020" evidence="1">
    <location>
        <begin position="17"/>
        <end position="141"/>
    </location>
</feature>